<dbReference type="GO" id="GO:0005737">
    <property type="term" value="C:cytoplasm"/>
    <property type="evidence" value="ECO:0007669"/>
    <property type="project" value="TreeGrafter"/>
</dbReference>
<evidence type="ECO:0000259" key="1">
    <source>
        <dbReference type="PROSITE" id="PS51186"/>
    </source>
</evidence>
<sequence length="203" mass="22835">MVRISVCFAGSVGHTLWRALCILEESILIKGNGVNLRHIESSELDDVLRLMNDVELKGDFARTLMRSPIKLKREFELNGLSSESNETLVIVNQSNQIVGTIVHFLTVPYSSARELGFSIFDTNNQGKGVATEAVKLLTKYLFQSQPINRIQICMPVIHEACEKIAINSGFIKEGIIRESIFVKGKYLDTCMYSMLRSDFENNT</sequence>
<dbReference type="InterPro" id="IPR016181">
    <property type="entry name" value="Acyl_CoA_acyltransferase"/>
</dbReference>
<feature type="domain" description="N-acetyltransferase" evidence="1">
    <location>
        <begin position="34"/>
        <end position="188"/>
    </location>
</feature>
<dbReference type="SUPFAM" id="SSF55729">
    <property type="entry name" value="Acyl-CoA N-acyltransferases (Nat)"/>
    <property type="match status" value="1"/>
</dbReference>
<name>A0A2T3MQS8_9GAMM</name>
<dbReference type="AlphaFoldDB" id="A0A2T3MQS8"/>
<dbReference type="Pfam" id="PF13302">
    <property type="entry name" value="Acetyltransf_3"/>
    <property type="match status" value="1"/>
</dbReference>
<dbReference type="PANTHER" id="PTHR43441">
    <property type="entry name" value="RIBOSOMAL-PROTEIN-SERINE ACETYLTRANSFERASE"/>
    <property type="match status" value="1"/>
</dbReference>
<keyword evidence="3" id="KW-1185">Reference proteome</keyword>
<dbReference type="EMBL" id="PYMC01000029">
    <property type="protein sequence ID" value="PSV99579.1"/>
    <property type="molecule type" value="Genomic_DNA"/>
</dbReference>
<evidence type="ECO:0000313" key="2">
    <source>
        <dbReference type="EMBL" id="PSV99579.1"/>
    </source>
</evidence>
<organism evidence="2 3">
    <name type="scientific">Photobacterium lipolyticum</name>
    <dbReference type="NCBI Taxonomy" id="266810"/>
    <lineage>
        <taxon>Bacteria</taxon>
        <taxon>Pseudomonadati</taxon>
        <taxon>Pseudomonadota</taxon>
        <taxon>Gammaproteobacteria</taxon>
        <taxon>Vibrionales</taxon>
        <taxon>Vibrionaceae</taxon>
        <taxon>Photobacterium</taxon>
    </lineage>
</organism>
<dbReference type="GO" id="GO:0008999">
    <property type="term" value="F:protein-N-terminal-alanine acetyltransferase activity"/>
    <property type="evidence" value="ECO:0007669"/>
    <property type="project" value="TreeGrafter"/>
</dbReference>
<protein>
    <recommendedName>
        <fullName evidence="1">N-acetyltransferase domain-containing protein</fullName>
    </recommendedName>
</protein>
<dbReference type="PANTHER" id="PTHR43441:SF2">
    <property type="entry name" value="FAMILY ACETYLTRANSFERASE, PUTATIVE (AFU_ORTHOLOGUE AFUA_7G00850)-RELATED"/>
    <property type="match status" value="1"/>
</dbReference>
<dbReference type="GO" id="GO:1990189">
    <property type="term" value="F:protein N-terminal-serine acetyltransferase activity"/>
    <property type="evidence" value="ECO:0007669"/>
    <property type="project" value="TreeGrafter"/>
</dbReference>
<dbReference type="Proteomes" id="UP000240904">
    <property type="component" value="Unassembled WGS sequence"/>
</dbReference>
<reference evidence="2 3" key="1">
    <citation type="submission" date="2018-03" db="EMBL/GenBank/DDBJ databases">
        <title>Whole genome sequencing of Histamine producing bacteria.</title>
        <authorList>
            <person name="Butler K."/>
        </authorList>
    </citation>
    <scope>NUCLEOTIDE SEQUENCE [LARGE SCALE GENOMIC DNA]</scope>
    <source>
        <strain evidence="2 3">DSM 16190</strain>
    </source>
</reference>
<accession>A0A2T3MQS8</accession>
<comment type="caution">
    <text evidence="2">The sequence shown here is derived from an EMBL/GenBank/DDBJ whole genome shotgun (WGS) entry which is preliminary data.</text>
</comment>
<evidence type="ECO:0000313" key="3">
    <source>
        <dbReference type="Proteomes" id="UP000240904"/>
    </source>
</evidence>
<gene>
    <name evidence="2" type="ORF">C9I89_21760</name>
</gene>
<dbReference type="PROSITE" id="PS51186">
    <property type="entry name" value="GNAT"/>
    <property type="match status" value="1"/>
</dbReference>
<dbReference type="OrthoDB" id="7852312at2"/>
<dbReference type="InterPro" id="IPR000182">
    <property type="entry name" value="GNAT_dom"/>
</dbReference>
<dbReference type="InterPro" id="IPR051908">
    <property type="entry name" value="Ribosomal_N-acetyltransferase"/>
</dbReference>
<dbReference type="Gene3D" id="3.40.630.30">
    <property type="match status" value="1"/>
</dbReference>
<proteinExistence type="predicted"/>